<dbReference type="InterPro" id="IPR036013">
    <property type="entry name" value="Band_7/SPFH_dom_sf"/>
</dbReference>
<evidence type="ECO:0000259" key="8">
    <source>
        <dbReference type="SMART" id="SM00244"/>
    </source>
</evidence>
<evidence type="ECO:0000256" key="6">
    <source>
        <dbReference type="PIRNR" id="PIRNR005651"/>
    </source>
</evidence>
<dbReference type="OrthoDB" id="9809197at2"/>
<comment type="subcellular location">
    <subcellularLocation>
        <location evidence="1">Membrane</location>
    </subcellularLocation>
</comment>
<dbReference type="CDD" id="cd03405">
    <property type="entry name" value="SPFH_HflC"/>
    <property type="match status" value="1"/>
</dbReference>
<comment type="caution">
    <text evidence="9">The sequence shown here is derived from an EMBL/GenBank/DDBJ whole genome shotgun (WGS) entry which is preliminary data.</text>
</comment>
<keyword evidence="9" id="KW-0378">Hydrolase</keyword>
<dbReference type="InterPro" id="IPR001107">
    <property type="entry name" value="Band_7"/>
</dbReference>
<dbReference type="Pfam" id="PF01145">
    <property type="entry name" value="Band_7"/>
    <property type="match status" value="1"/>
</dbReference>
<reference evidence="9 10" key="1">
    <citation type="submission" date="2019-10" db="EMBL/GenBank/DDBJ databases">
        <title>Alkaliphilus serpentinus sp. nov. and Alkaliphilus pronyensis sp. nov., two novel anaerobic alkaliphilic species isolated from the serpentinized-hosted hydrothermal field of the Prony Bay (New Caledonia).</title>
        <authorList>
            <person name="Postec A."/>
        </authorList>
    </citation>
    <scope>NUCLEOTIDE SEQUENCE [LARGE SCALE GENOMIC DNA]</scope>
    <source>
        <strain evidence="9 10">LacT</strain>
    </source>
</reference>
<keyword evidence="9" id="KW-0645">Protease</keyword>
<comment type="similarity">
    <text evidence="2 6">Belongs to the band 7/mec-2 family. HflC subfamily.</text>
</comment>
<dbReference type="InterPro" id="IPR010200">
    <property type="entry name" value="HflC"/>
</dbReference>
<evidence type="ECO:0000256" key="5">
    <source>
        <dbReference type="ARBA" id="ARBA00023136"/>
    </source>
</evidence>
<keyword evidence="10" id="KW-1185">Reference proteome</keyword>
<dbReference type="Gene3D" id="3.30.479.30">
    <property type="entry name" value="Band 7 domain"/>
    <property type="match status" value="1"/>
</dbReference>
<keyword evidence="3 7" id="KW-0812">Transmembrane</keyword>
<sequence length="311" mass="35674">MFRRVTNIAEEFNSQATKPKFEFPKKTFITILIIFFALIFVFNNLYIVQPNEYRVVRQFGEIVKIVAEPGLHFKIPFIQSTTSLPKHTLIYDVPAAEINTLDKKRIMVDYYGMWRITDPKAMIETLRTVGAAETRLGDIIYSNIRTELGKMDYEQIVNSKKNRRGDIDSLVKEEVNAILAENLNGVELVDIKMKRTDLPPANEQSVFQRMISERESTAQQYLSQGDAEALKIQAETDRTVEEMLAMADAEAKTIAAEGEKEAARIYNEAYGKDPEFFHMYRTLESYKTVIGDETVIVLPIDSPYLKYLLGQ</sequence>
<feature type="domain" description="Band 7" evidence="8">
    <location>
        <begin position="43"/>
        <end position="210"/>
    </location>
</feature>
<dbReference type="SMART" id="SM00244">
    <property type="entry name" value="PHB"/>
    <property type="match status" value="1"/>
</dbReference>
<dbReference type="SUPFAM" id="SSF117892">
    <property type="entry name" value="Band 7/SPFH domain"/>
    <property type="match status" value="1"/>
</dbReference>
<keyword evidence="5 7" id="KW-0472">Membrane</keyword>
<evidence type="ECO:0000256" key="7">
    <source>
        <dbReference type="SAM" id="Phobius"/>
    </source>
</evidence>
<feature type="transmembrane region" description="Helical" evidence="7">
    <location>
        <begin position="28"/>
        <end position="48"/>
    </location>
</feature>
<dbReference type="EMBL" id="WBZB01000012">
    <property type="protein sequence ID" value="KAB3531797.1"/>
    <property type="molecule type" value="Genomic_DNA"/>
</dbReference>
<organism evidence="9 10">
    <name type="scientific">Alkaliphilus serpentinus</name>
    <dbReference type="NCBI Taxonomy" id="1482731"/>
    <lineage>
        <taxon>Bacteria</taxon>
        <taxon>Bacillati</taxon>
        <taxon>Bacillota</taxon>
        <taxon>Clostridia</taxon>
        <taxon>Peptostreptococcales</taxon>
        <taxon>Natronincolaceae</taxon>
        <taxon>Alkaliphilus</taxon>
    </lineage>
</organism>
<evidence type="ECO:0000256" key="2">
    <source>
        <dbReference type="ARBA" id="ARBA00007862"/>
    </source>
</evidence>
<dbReference type="RefSeq" id="WP_151864977.1">
    <property type="nucleotide sequence ID" value="NZ_WBZB01000012.1"/>
</dbReference>
<keyword evidence="4 7" id="KW-1133">Transmembrane helix</keyword>
<dbReference type="PANTHER" id="PTHR42911:SF1">
    <property type="entry name" value="MODULATOR OF FTSH PROTEASE HFLC"/>
    <property type="match status" value="1"/>
</dbReference>
<evidence type="ECO:0000313" key="9">
    <source>
        <dbReference type="EMBL" id="KAB3531797.1"/>
    </source>
</evidence>
<evidence type="ECO:0000256" key="4">
    <source>
        <dbReference type="ARBA" id="ARBA00022989"/>
    </source>
</evidence>
<dbReference type="Proteomes" id="UP000465601">
    <property type="component" value="Unassembled WGS sequence"/>
</dbReference>
<evidence type="ECO:0000256" key="3">
    <source>
        <dbReference type="ARBA" id="ARBA00022692"/>
    </source>
</evidence>
<gene>
    <name evidence="9" type="ORF">F8153_03510</name>
</gene>
<dbReference type="GO" id="GO:0016020">
    <property type="term" value="C:membrane"/>
    <property type="evidence" value="ECO:0007669"/>
    <property type="project" value="UniProtKB-SubCell"/>
</dbReference>
<evidence type="ECO:0000313" key="10">
    <source>
        <dbReference type="Proteomes" id="UP000465601"/>
    </source>
</evidence>
<name>A0A833HQF7_9FIRM</name>
<dbReference type="PIRSF" id="PIRSF005651">
    <property type="entry name" value="HflC"/>
    <property type="match status" value="1"/>
</dbReference>
<proteinExistence type="inferred from homology"/>
<dbReference type="AlphaFoldDB" id="A0A833HQF7"/>
<evidence type="ECO:0000256" key="1">
    <source>
        <dbReference type="ARBA" id="ARBA00004370"/>
    </source>
</evidence>
<dbReference type="GO" id="GO:0008233">
    <property type="term" value="F:peptidase activity"/>
    <property type="evidence" value="ECO:0007669"/>
    <property type="project" value="UniProtKB-KW"/>
</dbReference>
<accession>A0A833HQF7</accession>
<protein>
    <recommendedName>
        <fullName evidence="6">Protein HflC</fullName>
    </recommendedName>
</protein>
<comment type="function">
    <text evidence="6">HflC and HflK could regulate a protease.</text>
</comment>
<dbReference type="PANTHER" id="PTHR42911">
    <property type="entry name" value="MODULATOR OF FTSH PROTEASE HFLC"/>
    <property type="match status" value="1"/>
</dbReference>
<dbReference type="GO" id="GO:0006508">
    <property type="term" value="P:proteolysis"/>
    <property type="evidence" value="ECO:0007669"/>
    <property type="project" value="UniProtKB-KW"/>
</dbReference>